<dbReference type="InterPro" id="IPR036249">
    <property type="entry name" value="Thioredoxin-like_sf"/>
</dbReference>
<dbReference type="PANTHER" id="PTHR42852:SF17">
    <property type="entry name" value="THIOREDOXIN-LIKE PROTEIN HI_1115"/>
    <property type="match status" value="1"/>
</dbReference>
<dbReference type="Proteomes" id="UP000321892">
    <property type="component" value="Chromosome"/>
</dbReference>
<dbReference type="InterPro" id="IPR050553">
    <property type="entry name" value="Thioredoxin_ResA/DsbE_sf"/>
</dbReference>
<organism evidence="2 3">
    <name type="scientific">Leptotrichia hofstadii</name>
    <dbReference type="NCBI Taxonomy" id="157688"/>
    <lineage>
        <taxon>Bacteria</taxon>
        <taxon>Fusobacteriati</taxon>
        <taxon>Fusobacteriota</taxon>
        <taxon>Fusobacteriia</taxon>
        <taxon>Fusobacteriales</taxon>
        <taxon>Leptotrichiaceae</taxon>
        <taxon>Leptotrichia</taxon>
    </lineage>
</organism>
<evidence type="ECO:0000313" key="2">
    <source>
        <dbReference type="EMBL" id="BBM37903.1"/>
    </source>
</evidence>
<dbReference type="SUPFAM" id="SSF52833">
    <property type="entry name" value="Thioredoxin-like"/>
    <property type="match status" value="1"/>
</dbReference>
<dbReference type="GO" id="GO:0016209">
    <property type="term" value="F:antioxidant activity"/>
    <property type="evidence" value="ECO:0007669"/>
    <property type="project" value="InterPro"/>
</dbReference>
<dbReference type="PROSITE" id="PS51352">
    <property type="entry name" value="THIOREDOXIN_2"/>
    <property type="match status" value="1"/>
</dbReference>
<name>A0A510JJ78_9FUSO</name>
<dbReference type="InterPro" id="IPR013766">
    <property type="entry name" value="Thioredoxin_domain"/>
</dbReference>
<dbReference type="InterPro" id="IPR000866">
    <property type="entry name" value="AhpC/TSA"/>
</dbReference>
<reference evidence="2 3" key="1">
    <citation type="submission" date="2019-07" db="EMBL/GenBank/DDBJ databases">
        <title>Complete Genome Sequence of Leptotrichia hofstadii Strain JCM16775.</title>
        <authorList>
            <person name="Watanabe S."/>
            <person name="Cui L."/>
        </authorList>
    </citation>
    <scope>NUCLEOTIDE SEQUENCE [LARGE SCALE GENOMIC DNA]</scope>
    <source>
        <strain evidence="2 3">JCM16775</strain>
    </source>
</reference>
<protein>
    <submittedName>
        <fullName evidence="2">Puative thioredoxin signature protein</fullName>
    </submittedName>
</protein>
<evidence type="ECO:0000259" key="1">
    <source>
        <dbReference type="PROSITE" id="PS51352"/>
    </source>
</evidence>
<dbReference type="OrthoDB" id="9813820at2"/>
<dbReference type="GO" id="GO:0016491">
    <property type="term" value="F:oxidoreductase activity"/>
    <property type="evidence" value="ECO:0007669"/>
    <property type="project" value="InterPro"/>
</dbReference>
<evidence type="ECO:0000313" key="3">
    <source>
        <dbReference type="Proteomes" id="UP000321892"/>
    </source>
</evidence>
<keyword evidence="3" id="KW-1185">Reference proteome</keyword>
<dbReference type="AlphaFoldDB" id="A0A510JJ78"/>
<sequence length="165" mass="18877">MKKLLVIISMFMVFLVGYGKNAEINVRKGAKLPSFELMDFNRTKIKSHKILNNGNPTLLVFVAEWCPHCQHELPEIQRFYEENKDSVNVAVVFISKNTTLADSKKFIDENGFTFPVYYDLDRSLINAFKIKSVPYNLKIQNSVIQDIQSGVVSYDKLSELFSSGN</sequence>
<dbReference type="EMBL" id="AP019823">
    <property type="protein sequence ID" value="BBM37903.1"/>
    <property type="molecule type" value="Genomic_DNA"/>
</dbReference>
<feature type="domain" description="Thioredoxin" evidence="1">
    <location>
        <begin position="26"/>
        <end position="165"/>
    </location>
</feature>
<dbReference type="RefSeq" id="WP_026745577.1">
    <property type="nucleotide sequence ID" value="NZ_AP019823.1"/>
</dbReference>
<proteinExistence type="predicted"/>
<dbReference type="KEGG" id="lhf:JCM16775_0604"/>
<dbReference type="PANTHER" id="PTHR42852">
    <property type="entry name" value="THIOL:DISULFIDE INTERCHANGE PROTEIN DSBE"/>
    <property type="match status" value="1"/>
</dbReference>
<dbReference type="Gene3D" id="3.40.30.10">
    <property type="entry name" value="Glutaredoxin"/>
    <property type="match status" value="1"/>
</dbReference>
<dbReference type="Pfam" id="PF00578">
    <property type="entry name" value="AhpC-TSA"/>
    <property type="match status" value="1"/>
</dbReference>
<dbReference type="CDD" id="cd02966">
    <property type="entry name" value="TlpA_like_family"/>
    <property type="match status" value="1"/>
</dbReference>
<gene>
    <name evidence="2" type="ORF">JCM16775_0604</name>
</gene>
<accession>A0A510JJ78</accession>